<dbReference type="InterPro" id="IPR004107">
    <property type="entry name" value="Integrase_SAM-like_N"/>
</dbReference>
<dbReference type="InterPro" id="IPR050090">
    <property type="entry name" value="Tyrosine_recombinase_XerCD"/>
</dbReference>
<name>I1YI77_METFJ</name>
<protein>
    <submittedName>
        <fullName evidence="8">Integron integrase IntI4</fullName>
    </submittedName>
</protein>
<evidence type="ECO:0000256" key="3">
    <source>
        <dbReference type="ARBA" id="ARBA00023125"/>
    </source>
</evidence>
<dbReference type="Gene3D" id="1.10.150.130">
    <property type="match status" value="1"/>
</dbReference>
<dbReference type="GO" id="GO:0015074">
    <property type="term" value="P:DNA integration"/>
    <property type="evidence" value="ECO:0007669"/>
    <property type="project" value="UniProtKB-KW"/>
</dbReference>
<reference evidence="8 9" key="1">
    <citation type="journal article" date="2012" name="J. Bacteriol.">
        <title>Complete genome sequences of Methylophaga sp. strain JAM1 and Methylophaga sp. strain JAM7.</title>
        <authorList>
            <person name="Villeneuve C."/>
            <person name="Martineau C."/>
            <person name="Mauffrey F."/>
            <person name="Villemur R."/>
        </authorList>
    </citation>
    <scope>NUCLEOTIDE SEQUENCE [LARGE SCALE GENOMIC DNA]</scope>
    <source>
        <strain evidence="8 9">JAM7</strain>
    </source>
</reference>
<keyword evidence="4" id="KW-0233">DNA recombination</keyword>
<dbReference type="eggNOG" id="COG4974">
    <property type="taxonomic scope" value="Bacteria"/>
</dbReference>
<dbReference type="PROSITE" id="PS51900">
    <property type="entry name" value="CB"/>
    <property type="match status" value="1"/>
</dbReference>
<dbReference type="PATRIC" id="fig|754477.3.peg.1451"/>
<proteinExistence type="inferred from homology"/>
<dbReference type="Pfam" id="PF00589">
    <property type="entry name" value="Phage_integrase"/>
    <property type="match status" value="1"/>
</dbReference>
<dbReference type="Gene3D" id="1.10.443.10">
    <property type="entry name" value="Intergrase catalytic core"/>
    <property type="match status" value="1"/>
</dbReference>
<evidence type="ECO:0000256" key="2">
    <source>
        <dbReference type="ARBA" id="ARBA00022908"/>
    </source>
</evidence>
<sequence length="318" mass="36394">MKKSAFLGSVESFMLTRRYSRRTVDTYLYWIKYFIVFNDKQHPRELGDDHIEKFLTYLAVKRNVSAATQSIALNALVFLKRRFLEQDVGYVGAFKKSTRKKKLPVVLTVNETADLIKQTSGVKKLMISLLYGSGLRRMELVRLRVKDIEFDLSQIHVWDGKGAKNRIVTLAGKLHQPLKLEIERVERLLKLDSKNDDYDGVWMPDALARKYPGQPFELGWQYLFPASKLSVDPRSGKIRRHHFDESGLNKAIKTAAQHAGITKQVTRPYFASFFCHPFVAIRCRYSDSTAATWTCGCKNNRNLYACAETGGARCGQPT</sequence>
<dbReference type="PROSITE" id="PS51898">
    <property type="entry name" value="TYR_RECOMBINASE"/>
    <property type="match status" value="1"/>
</dbReference>
<dbReference type="InterPro" id="IPR002104">
    <property type="entry name" value="Integrase_catalytic"/>
</dbReference>
<dbReference type="EMBL" id="CP003380">
    <property type="protein sequence ID" value="AFJ02620.1"/>
    <property type="molecule type" value="Genomic_DNA"/>
</dbReference>
<dbReference type="InterPro" id="IPR011946">
    <property type="entry name" value="Integrase_integron-type"/>
</dbReference>
<dbReference type="PANTHER" id="PTHR30349">
    <property type="entry name" value="PHAGE INTEGRASE-RELATED"/>
    <property type="match status" value="1"/>
</dbReference>
<dbReference type="SUPFAM" id="SSF56349">
    <property type="entry name" value="DNA breaking-rejoining enzymes"/>
    <property type="match status" value="1"/>
</dbReference>
<evidence type="ECO:0000259" key="7">
    <source>
        <dbReference type="PROSITE" id="PS51900"/>
    </source>
</evidence>
<dbReference type="Pfam" id="PF13495">
    <property type="entry name" value="Phage_int_SAM_4"/>
    <property type="match status" value="1"/>
</dbReference>
<organism evidence="8 9">
    <name type="scientific">Methylophaga frappieri (strain ATCC BAA-2434 / DSM 25690 / JAM7)</name>
    <dbReference type="NCBI Taxonomy" id="754477"/>
    <lineage>
        <taxon>Bacteria</taxon>
        <taxon>Pseudomonadati</taxon>
        <taxon>Pseudomonadota</taxon>
        <taxon>Gammaproteobacteria</taxon>
        <taxon>Thiotrichales</taxon>
        <taxon>Piscirickettsiaceae</taxon>
        <taxon>Methylophaga</taxon>
    </lineage>
</organism>
<evidence type="ECO:0000313" key="9">
    <source>
        <dbReference type="Proteomes" id="UP000009145"/>
    </source>
</evidence>
<dbReference type="STRING" id="754477.Q7C_1471"/>
<dbReference type="InterPro" id="IPR044068">
    <property type="entry name" value="CB"/>
</dbReference>
<dbReference type="InterPro" id="IPR013762">
    <property type="entry name" value="Integrase-like_cat_sf"/>
</dbReference>
<dbReference type="HOGENOM" id="CLU_027562_37_0_6"/>
<keyword evidence="3 5" id="KW-0238">DNA-binding</keyword>
<accession>I1YI77</accession>
<dbReference type="GO" id="GO:0006310">
    <property type="term" value="P:DNA recombination"/>
    <property type="evidence" value="ECO:0007669"/>
    <property type="project" value="UniProtKB-KW"/>
</dbReference>
<comment type="similarity">
    <text evidence="1">Belongs to the 'phage' integrase family.</text>
</comment>
<keyword evidence="9" id="KW-1185">Reference proteome</keyword>
<feature type="domain" description="Core-binding (CB)" evidence="7">
    <location>
        <begin position="4"/>
        <end position="84"/>
    </location>
</feature>
<gene>
    <name evidence="8" type="ordered locus">Q7C_1471</name>
</gene>
<dbReference type="InterPro" id="IPR011010">
    <property type="entry name" value="DNA_brk_join_enz"/>
</dbReference>
<dbReference type="PANTHER" id="PTHR30349:SF64">
    <property type="entry name" value="PROPHAGE INTEGRASE INTD-RELATED"/>
    <property type="match status" value="1"/>
</dbReference>
<dbReference type="NCBIfam" id="TIGR02249">
    <property type="entry name" value="integrase_gron"/>
    <property type="match status" value="1"/>
</dbReference>
<evidence type="ECO:0000256" key="5">
    <source>
        <dbReference type="PROSITE-ProRule" id="PRU01248"/>
    </source>
</evidence>
<evidence type="ECO:0000256" key="1">
    <source>
        <dbReference type="ARBA" id="ARBA00008857"/>
    </source>
</evidence>
<evidence type="ECO:0000313" key="8">
    <source>
        <dbReference type="EMBL" id="AFJ02620.1"/>
    </source>
</evidence>
<dbReference type="Proteomes" id="UP000009145">
    <property type="component" value="Chromosome"/>
</dbReference>
<dbReference type="InterPro" id="IPR010998">
    <property type="entry name" value="Integrase_recombinase_N"/>
</dbReference>
<dbReference type="GO" id="GO:0003677">
    <property type="term" value="F:DNA binding"/>
    <property type="evidence" value="ECO:0007669"/>
    <property type="project" value="UniProtKB-UniRule"/>
</dbReference>
<dbReference type="KEGG" id="mec:Q7C_1471"/>
<evidence type="ECO:0000259" key="6">
    <source>
        <dbReference type="PROSITE" id="PS51898"/>
    </source>
</evidence>
<evidence type="ECO:0000256" key="4">
    <source>
        <dbReference type="ARBA" id="ARBA00023172"/>
    </source>
</evidence>
<feature type="domain" description="Tyr recombinase" evidence="6">
    <location>
        <begin position="102"/>
        <end position="318"/>
    </location>
</feature>
<keyword evidence="2" id="KW-0229">DNA integration</keyword>
<dbReference type="AlphaFoldDB" id="I1YI77"/>